<sequence>MDPENIGTEAIVRVTHWLRGIWEMKRRASPVQQWVDSIPSYEKAKPPFDQGTGSKQTPGNLQPENTAEAHSFLKKKHQRKSDMTASAPITIPNSPAITMTGPLSSVPHNRLVRDLSLQSDSSHCSSVESLLEWRKADPEAILLSLGFGYNNSPQESGSMPRIPKRFLQPSKLKGIVINDFLKQQQEDSESLDTASLGYRGLTGSPYVAPSEIVQKIMERLREHESHENDSYTNTNSSSSELFGSMQQEGRLSVLSPDNRQYLERPRSKSPDMRNKRMIIGEKSFAFGKHGDLIEMKSLDITEETNFDGDTNDFQSKSTDPVDNFDEDIHELGQSLEHIAQTVDAVIDIEKSRKMSARKLAKQLSFDEDNLKYGQHIMDTEGEFALHCERLSKDQSDSLATVVSKWSDSNETTTDGNESINQDHHGDQKANPISRRASDSLCEMQKRYLVPPGEERRLSDSTIHSKSEKRRPVDKKPSLKRQANVTDVDPIVCENLGDRIMEYEMHSEESSTLDKYGLKSVNTWDSNSGEGNCDAEHESGTSKDAEKWKVCCSEKADLCCKNDELDQICEHEETSIKCCCHANSTNCWRKMSEIMKKKQKVKDMVAKSKQEMDELREMINSVMSVTMKPGC</sequence>
<dbReference type="RefSeq" id="XP_015519674.1">
    <property type="nucleotide sequence ID" value="XM_015664188.2"/>
</dbReference>
<dbReference type="PANTHER" id="PTHR17469:SF15">
    <property type="entry name" value="ITPR-INTERACTING DOMAIN-CONTAINING PROTEIN"/>
    <property type="match status" value="1"/>
</dbReference>
<dbReference type="Proteomes" id="UP000829291">
    <property type="component" value="Chromosome 4"/>
</dbReference>
<dbReference type="InParanoid" id="A0A6J0BZN2"/>
<dbReference type="CTD" id="37039"/>
<dbReference type="OrthoDB" id="6088188at2759"/>
<protein>
    <submittedName>
        <fullName evidence="4">Protein ITPRID2 isoform X1</fullName>
    </submittedName>
</protein>
<feature type="compositionally biased region" description="Basic and acidic residues" evidence="1">
    <location>
        <begin position="260"/>
        <end position="274"/>
    </location>
</feature>
<dbReference type="PANTHER" id="PTHR17469">
    <property type="entry name" value="SPERM SPECIFIC ANTIGEN 2-RELATED"/>
    <property type="match status" value="1"/>
</dbReference>
<evidence type="ECO:0000313" key="4">
    <source>
        <dbReference type="RefSeq" id="XP_015519674.1"/>
    </source>
</evidence>
<proteinExistence type="predicted"/>
<feature type="compositionally biased region" description="Basic and acidic residues" evidence="1">
    <location>
        <begin position="452"/>
        <end position="476"/>
    </location>
</feature>
<feature type="domain" description="ITPR-interacting" evidence="2">
    <location>
        <begin position="109"/>
        <end position="270"/>
    </location>
</feature>
<dbReference type="KEGG" id="nlo:107224215"/>
<accession>A0A6J0BZN2</accession>
<evidence type="ECO:0000313" key="3">
    <source>
        <dbReference type="Proteomes" id="UP000829291"/>
    </source>
</evidence>
<feature type="compositionally biased region" description="Polar residues" evidence="1">
    <location>
        <begin position="51"/>
        <end position="65"/>
    </location>
</feature>
<dbReference type="Pfam" id="PF14722">
    <property type="entry name" value="KRAP_IP3R_bind"/>
    <property type="match status" value="1"/>
</dbReference>
<feature type="compositionally biased region" description="Polar residues" evidence="1">
    <location>
        <begin position="401"/>
        <end position="419"/>
    </location>
</feature>
<gene>
    <name evidence="4" type="primary">LOC107224215</name>
</gene>
<organism evidence="4">
    <name type="scientific">Neodiprion lecontei</name>
    <name type="common">Redheaded pine sawfly</name>
    <dbReference type="NCBI Taxonomy" id="441921"/>
    <lineage>
        <taxon>Eukaryota</taxon>
        <taxon>Metazoa</taxon>
        <taxon>Ecdysozoa</taxon>
        <taxon>Arthropoda</taxon>
        <taxon>Hexapoda</taxon>
        <taxon>Insecta</taxon>
        <taxon>Pterygota</taxon>
        <taxon>Neoptera</taxon>
        <taxon>Endopterygota</taxon>
        <taxon>Hymenoptera</taxon>
        <taxon>Tenthredinoidea</taxon>
        <taxon>Diprionidae</taxon>
        <taxon>Diprioninae</taxon>
        <taxon>Neodiprion</taxon>
    </lineage>
</organism>
<evidence type="ECO:0000259" key="2">
    <source>
        <dbReference type="SMART" id="SM01257"/>
    </source>
</evidence>
<dbReference type="InterPro" id="IPR029325">
    <property type="entry name" value="ITPR-bd"/>
</dbReference>
<feature type="compositionally biased region" description="Polar residues" evidence="1">
    <location>
        <begin position="240"/>
        <end position="249"/>
    </location>
</feature>
<keyword evidence="3" id="KW-1185">Reference proteome</keyword>
<dbReference type="AlphaFoldDB" id="A0A6J0BZN2"/>
<reference evidence="4" key="1">
    <citation type="submission" date="2025-08" db="UniProtKB">
        <authorList>
            <consortium name="RefSeq"/>
        </authorList>
    </citation>
    <scope>IDENTIFICATION</scope>
    <source>
        <tissue evidence="4">Thorax and Abdomen</tissue>
    </source>
</reference>
<evidence type="ECO:0000256" key="1">
    <source>
        <dbReference type="SAM" id="MobiDB-lite"/>
    </source>
</evidence>
<feature type="region of interest" description="Disordered" evidence="1">
    <location>
        <begin position="223"/>
        <end position="275"/>
    </location>
</feature>
<feature type="region of interest" description="Disordered" evidence="1">
    <location>
        <begin position="42"/>
        <end position="96"/>
    </location>
</feature>
<dbReference type="SMART" id="SM01257">
    <property type="entry name" value="KRAP_IP3R_bind"/>
    <property type="match status" value="1"/>
</dbReference>
<dbReference type="InterPro" id="IPR043444">
    <property type="entry name" value="TESPA1-like"/>
</dbReference>
<name>A0A6J0BZN2_NEOLC</name>
<feature type="region of interest" description="Disordered" evidence="1">
    <location>
        <begin position="401"/>
        <end position="483"/>
    </location>
</feature>
<dbReference type="GeneID" id="107224215"/>
<feature type="compositionally biased region" description="Low complexity" evidence="1">
    <location>
        <begin position="230"/>
        <end position="239"/>
    </location>
</feature>
<dbReference type="GO" id="GO:0005102">
    <property type="term" value="F:signaling receptor binding"/>
    <property type="evidence" value="ECO:0007669"/>
    <property type="project" value="InterPro"/>
</dbReference>